<protein>
    <submittedName>
        <fullName evidence="3">C39 family peptidase</fullName>
    </submittedName>
</protein>
<evidence type="ECO:0000313" key="3">
    <source>
        <dbReference type="EMBL" id="MEQ2519582.1"/>
    </source>
</evidence>
<proteinExistence type="predicted"/>
<gene>
    <name evidence="3" type="ORF">WMO24_03935</name>
</gene>
<evidence type="ECO:0000313" key="4">
    <source>
        <dbReference type="Proteomes" id="UP001477672"/>
    </source>
</evidence>
<sequence>MEKRALRLLVPLLALLVLGADSPSVEWKSTARWKTGLVKSVMAVDTGTSLDVEELCQYPELPNGCEATSLAAVLRFLGYDVTALELVYGYIPSEPITYSEDGMIACGPDPAEAYAGWPEEGYTGFYCFAGPVVQAANQYLAEQNSGWRAVDITGASALDLMRRLDEGTPVIVWATLNMDTRLFSSFHWTLPSGEEYYPFSNLHCMVLTGYEGDTFTLMDPIEGTVTVDREQFMSRYWTTGERAVAFGEDSQ</sequence>
<keyword evidence="1" id="KW-0732">Signal</keyword>
<evidence type="ECO:0000256" key="1">
    <source>
        <dbReference type="SAM" id="SignalP"/>
    </source>
</evidence>
<feature type="signal peptide" evidence="1">
    <location>
        <begin position="1"/>
        <end position="19"/>
    </location>
</feature>
<name>A0ABV1GCK4_9FIRM</name>
<dbReference type="Proteomes" id="UP001477672">
    <property type="component" value="Unassembled WGS sequence"/>
</dbReference>
<dbReference type="EMBL" id="JBBMFA010000059">
    <property type="protein sequence ID" value="MEQ2519582.1"/>
    <property type="molecule type" value="Genomic_DNA"/>
</dbReference>
<dbReference type="PANTHER" id="PTHR37806:SF1">
    <property type="entry name" value="PEPTIDASE C39-LIKE DOMAIN-CONTAINING PROTEIN"/>
    <property type="match status" value="1"/>
</dbReference>
<organism evidence="3 4">
    <name type="scientific">Ruthenibacterium intestinale</name>
    <dbReference type="NCBI Taxonomy" id="3133163"/>
    <lineage>
        <taxon>Bacteria</taxon>
        <taxon>Bacillati</taxon>
        <taxon>Bacillota</taxon>
        <taxon>Clostridia</taxon>
        <taxon>Eubacteriales</taxon>
        <taxon>Oscillospiraceae</taxon>
        <taxon>Ruthenibacterium</taxon>
    </lineage>
</organism>
<evidence type="ECO:0000259" key="2">
    <source>
        <dbReference type="Pfam" id="PF13529"/>
    </source>
</evidence>
<feature type="chain" id="PRO_5047497362" evidence="1">
    <location>
        <begin position="20"/>
        <end position="251"/>
    </location>
</feature>
<dbReference type="InterPro" id="IPR039564">
    <property type="entry name" value="Peptidase_C39-like"/>
</dbReference>
<feature type="domain" description="Peptidase C39-like" evidence="2">
    <location>
        <begin position="50"/>
        <end position="220"/>
    </location>
</feature>
<dbReference type="Gene3D" id="3.90.70.10">
    <property type="entry name" value="Cysteine proteinases"/>
    <property type="match status" value="1"/>
</dbReference>
<dbReference type="PANTHER" id="PTHR37806">
    <property type="entry name" value="LMO0724 PROTEIN"/>
    <property type="match status" value="1"/>
</dbReference>
<reference evidence="3 4" key="1">
    <citation type="submission" date="2024-03" db="EMBL/GenBank/DDBJ databases">
        <title>Human intestinal bacterial collection.</title>
        <authorList>
            <person name="Pauvert C."/>
            <person name="Hitch T.C.A."/>
            <person name="Clavel T."/>
        </authorList>
    </citation>
    <scope>NUCLEOTIDE SEQUENCE [LARGE SCALE GENOMIC DNA]</scope>
    <source>
        <strain evidence="3 4">CLA-JM-H11</strain>
    </source>
</reference>
<dbReference type="Pfam" id="PF13529">
    <property type="entry name" value="Peptidase_C39_2"/>
    <property type="match status" value="1"/>
</dbReference>
<accession>A0ABV1GCK4</accession>
<keyword evidence="4" id="KW-1185">Reference proteome</keyword>
<comment type="caution">
    <text evidence="3">The sequence shown here is derived from an EMBL/GenBank/DDBJ whole genome shotgun (WGS) entry which is preliminary data.</text>
</comment>